<dbReference type="Proteomes" id="UP000189761">
    <property type="component" value="Unassembled WGS sequence"/>
</dbReference>
<dbReference type="InterPro" id="IPR015797">
    <property type="entry name" value="NUDIX_hydrolase-like_dom_sf"/>
</dbReference>
<dbReference type="PANTHER" id="PTHR43736:SF1">
    <property type="entry name" value="DIHYDRONEOPTERIN TRIPHOSPHATE DIPHOSPHATASE"/>
    <property type="match status" value="1"/>
</dbReference>
<dbReference type="Gene3D" id="3.90.79.10">
    <property type="entry name" value="Nucleoside Triphosphate Pyrophosphohydrolase"/>
    <property type="match status" value="1"/>
</dbReference>
<dbReference type="InterPro" id="IPR000086">
    <property type="entry name" value="NUDIX_hydrolase_dom"/>
</dbReference>
<proteinExistence type="inferred from homology"/>
<comment type="caution">
    <text evidence="3">The sequence shown here is derived from an EMBL/GenBank/DDBJ whole genome shotgun (WGS) entry which is preliminary data.</text>
</comment>
<dbReference type="PROSITE" id="PS51462">
    <property type="entry name" value="NUDIX"/>
    <property type="match status" value="1"/>
</dbReference>
<organism evidence="3 4">
    <name type="scientific">Heyndrickxia oleronia</name>
    <dbReference type="NCBI Taxonomy" id="38875"/>
    <lineage>
        <taxon>Bacteria</taxon>
        <taxon>Bacillati</taxon>
        <taxon>Bacillota</taxon>
        <taxon>Bacilli</taxon>
        <taxon>Bacillales</taxon>
        <taxon>Bacillaceae</taxon>
        <taxon>Heyndrickxia</taxon>
    </lineage>
</organism>
<gene>
    <name evidence="3" type="ORF">BWZ43_23075</name>
</gene>
<dbReference type="PANTHER" id="PTHR43736">
    <property type="entry name" value="ADP-RIBOSE PYROPHOSPHATASE"/>
    <property type="match status" value="1"/>
</dbReference>
<dbReference type="CDD" id="cd04672">
    <property type="entry name" value="NUDIX_CDP-Chase_like"/>
    <property type="match status" value="1"/>
</dbReference>
<dbReference type="Pfam" id="PF00293">
    <property type="entry name" value="NUDIX"/>
    <property type="match status" value="1"/>
</dbReference>
<evidence type="ECO:0000313" key="4">
    <source>
        <dbReference type="Proteomes" id="UP000189761"/>
    </source>
</evidence>
<dbReference type="EMBL" id="MTLA01000387">
    <property type="protein sequence ID" value="OOP66037.1"/>
    <property type="molecule type" value="Genomic_DNA"/>
</dbReference>
<comment type="similarity">
    <text evidence="1">Belongs to the Nudix hydrolase family.</text>
</comment>
<name>A0A8E2LCX6_9BACI</name>
<accession>A0A8E2LCX6</accession>
<evidence type="ECO:0000256" key="1">
    <source>
        <dbReference type="ARBA" id="ARBA00005582"/>
    </source>
</evidence>
<dbReference type="Pfam" id="PF12535">
    <property type="entry name" value="Nudix_N"/>
    <property type="match status" value="1"/>
</dbReference>
<dbReference type="SUPFAM" id="SSF55811">
    <property type="entry name" value="Nudix"/>
    <property type="match status" value="1"/>
</dbReference>
<protein>
    <submittedName>
        <fullName evidence="3">ADP-ribose pyrophosphatase</fullName>
    </submittedName>
</protein>
<feature type="domain" description="Nudix hydrolase" evidence="2">
    <location>
        <begin position="66"/>
        <end position="192"/>
    </location>
</feature>
<reference evidence="3 4" key="1">
    <citation type="submission" date="2017-01" db="EMBL/GenBank/DDBJ databases">
        <title>Draft genome sequence of Bacillus oleronius.</title>
        <authorList>
            <person name="Allam M."/>
        </authorList>
    </citation>
    <scope>NUCLEOTIDE SEQUENCE [LARGE SCALE GENOMIC DNA]</scope>
    <source>
        <strain evidence="3 4">DSM 9356</strain>
    </source>
</reference>
<keyword evidence="4" id="KW-1185">Reference proteome</keyword>
<dbReference type="InterPro" id="IPR059176">
    <property type="entry name" value="UDP-X_N"/>
</dbReference>
<evidence type="ECO:0000313" key="3">
    <source>
        <dbReference type="EMBL" id="OOP66037.1"/>
    </source>
</evidence>
<dbReference type="RefSeq" id="WP_058003981.1">
    <property type="nucleotide sequence ID" value="NZ_CP065424.1"/>
</dbReference>
<dbReference type="AlphaFoldDB" id="A0A8E2LCX6"/>
<sequence>MEPKWLKWAKQLQSISQAGLTYSKDVYDLERFEMIKKLSIEIVSQYTDIEESVLKNVFVNESGYATPKVDIRAVIFKEDKILMVREKTDGKWALPGGWADIGLTPSEVVVKEVEEESGYDVRAIKMIGVFDKKCHPHPPSLHHTYKLFIQCEITGGNPKTGIETSDIDFFAENKLPPLSIDRNTESQIKVAFRHLHNPNEPIYFD</sequence>
<dbReference type="Gene3D" id="6.10.250.1120">
    <property type="match status" value="1"/>
</dbReference>
<evidence type="ECO:0000259" key="2">
    <source>
        <dbReference type="PROSITE" id="PS51462"/>
    </source>
</evidence>